<dbReference type="PROSITE" id="PS51419">
    <property type="entry name" value="RAB"/>
    <property type="match status" value="1"/>
</dbReference>
<proteinExistence type="predicted"/>
<keyword evidence="1 3" id="KW-0547">Nucleotide-binding</keyword>
<evidence type="ECO:0000256" key="1">
    <source>
        <dbReference type="ARBA" id="ARBA00022741"/>
    </source>
</evidence>
<dbReference type="GO" id="GO:0005525">
    <property type="term" value="F:GTP binding"/>
    <property type="evidence" value="ECO:0007669"/>
    <property type="project" value="UniProtKB-KW"/>
</dbReference>
<keyword evidence="4" id="KW-0460">Magnesium</keyword>
<reference evidence="5" key="1">
    <citation type="submission" date="2023-03" db="EMBL/GenBank/DDBJ databases">
        <title>Massive genome expansion in bonnet fungi (Mycena s.s.) driven by repeated elements and novel gene families across ecological guilds.</title>
        <authorList>
            <consortium name="Lawrence Berkeley National Laboratory"/>
            <person name="Harder C.B."/>
            <person name="Miyauchi S."/>
            <person name="Viragh M."/>
            <person name="Kuo A."/>
            <person name="Thoen E."/>
            <person name="Andreopoulos B."/>
            <person name="Lu D."/>
            <person name="Skrede I."/>
            <person name="Drula E."/>
            <person name="Henrissat B."/>
            <person name="Morin E."/>
            <person name="Kohler A."/>
            <person name="Barry K."/>
            <person name="LaButti K."/>
            <person name="Morin E."/>
            <person name="Salamov A."/>
            <person name="Lipzen A."/>
            <person name="Mereny Z."/>
            <person name="Hegedus B."/>
            <person name="Baldrian P."/>
            <person name="Stursova M."/>
            <person name="Weitz H."/>
            <person name="Taylor A."/>
            <person name="Grigoriev I.V."/>
            <person name="Nagy L.G."/>
            <person name="Martin F."/>
            <person name="Kauserud H."/>
        </authorList>
    </citation>
    <scope>NUCLEOTIDE SEQUENCE</scope>
    <source>
        <strain evidence="5">9144</strain>
    </source>
</reference>
<accession>A0AAD6V3F5</accession>
<evidence type="ECO:0000256" key="4">
    <source>
        <dbReference type="PIRSR" id="PIRSR606689-2"/>
    </source>
</evidence>
<feature type="binding site" evidence="3">
    <location>
        <begin position="128"/>
        <end position="131"/>
    </location>
    <ligand>
        <name>GTP</name>
        <dbReference type="ChEBI" id="CHEBI:37565"/>
    </ligand>
</feature>
<name>A0AAD6V3F5_9AGAR</name>
<keyword evidence="4" id="KW-0479">Metal-binding</keyword>
<dbReference type="SUPFAM" id="SSF52540">
    <property type="entry name" value="P-loop containing nucleoside triphosphate hydrolases"/>
    <property type="match status" value="1"/>
</dbReference>
<feature type="binding site" evidence="3">
    <location>
        <position position="70"/>
    </location>
    <ligand>
        <name>GTP</name>
        <dbReference type="ChEBI" id="CHEBI:37565"/>
    </ligand>
</feature>
<evidence type="ECO:0000313" key="6">
    <source>
        <dbReference type="Proteomes" id="UP001219525"/>
    </source>
</evidence>
<dbReference type="PROSITE" id="PS51417">
    <property type="entry name" value="ARF"/>
    <property type="match status" value="1"/>
</dbReference>
<dbReference type="InterPro" id="IPR024156">
    <property type="entry name" value="Small_GTPase_ARF"/>
</dbReference>
<dbReference type="InterPro" id="IPR006689">
    <property type="entry name" value="Small_GTPase_ARF/SAR"/>
</dbReference>
<dbReference type="EMBL" id="JARJCW010000067">
    <property type="protein sequence ID" value="KAJ7199667.1"/>
    <property type="molecule type" value="Genomic_DNA"/>
</dbReference>
<comment type="caution">
    <text evidence="5">The sequence shown here is derived from an EMBL/GenBank/DDBJ whole genome shotgun (WGS) entry which is preliminary data.</text>
</comment>
<feature type="binding site" evidence="4">
    <location>
        <position position="48"/>
    </location>
    <ligand>
        <name>Mg(2+)</name>
        <dbReference type="ChEBI" id="CHEBI:18420"/>
    </ligand>
</feature>
<evidence type="ECO:0000256" key="2">
    <source>
        <dbReference type="ARBA" id="ARBA00023134"/>
    </source>
</evidence>
<evidence type="ECO:0000313" key="5">
    <source>
        <dbReference type="EMBL" id="KAJ7199667.1"/>
    </source>
</evidence>
<dbReference type="GO" id="GO:0046872">
    <property type="term" value="F:metal ion binding"/>
    <property type="evidence" value="ECO:0007669"/>
    <property type="project" value="UniProtKB-KW"/>
</dbReference>
<dbReference type="Pfam" id="PF00025">
    <property type="entry name" value="Arf"/>
    <property type="match status" value="1"/>
</dbReference>
<protein>
    <submittedName>
        <fullName evidence="5">ADP-ribosylation factor family-domain-containing protein</fullName>
    </submittedName>
</protein>
<sequence>MGTSLSKSTQAGLLKFDILLIGLDNAGNSLFKRITHPETVSDLETEPTLAFEKETIQYETHNLTLWSIGGQTKIRPLWRSFLWNAHAYMFVVDATAPERFSEAKEELHRLHEELHRRQYKHPLLVVMNKMDSGVDAERLAQISQSLDVATLDKSGSIVGIKGVSAKTNEGVKEVMQWFLVNTSAADIALHDEHRKEFEGSRV</sequence>
<dbReference type="SMART" id="SM00178">
    <property type="entry name" value="SAR"/>
    <property type="match status" value="1"/>
</dbReference>
<dbReference type="SMART" id="SM00177">
    <property type="entry name" value="ARF"/>
    <property type="match status" value="1"/>
</dbReference>
<dbReference type="GO" id="GO:0003924">
    <property type="term" value="F:GTPase activity"/>
    <property type="evidence" value="ECO:0007669"/>
    <property type="project" value="InterPro"/>
</dbReference>
<dbReference type="Proteomes" id="UP001219525">
    <property type="component" value="Unassembled WGS sequence"/>
</dbReference>
<gene>
    <name evidence="5" type="ORF">GGX14DRAFT_172603</name>
</gene>
<dbReference type="Gene3D" id="3.40.50.300">
    <property type="entry name" value="P-loop containing nucleotide triphosphate hydrolases"/>
    <property type="match status" value="1"/>
</dbReference>
<dbReference type="AlphaFoldDB" id="A0AAD6V3F5"/>
<keyword evidence="6" id="KW-1185">Reference proteome</keyword>
<dbReference type="InterPro" id="IPR027417">
    <property type="entry name" value="P-loop_NTPase"/>
</dbReference>
<evidence type="ECO:0000256" key="3">
    <source>
        <dbReference type="PIRSR" id="PIRSR606689-1"/>
    </source>
</evidence>
<keyword evidence="2 3" id="KW-0342">GTP-binding</keyword>
<organism evidence="5 6">
    <name type="scientific">Mycena pura</name>
    <dbReference type="NCBI Taxonomy" id="153505"/>
    <lineage>
        <taxon>Eukaryota</taxon>
        <taxon>Fungi</taxon>
        <taxon>Dikarya</taxon>
        <taxon>Basidiomycota</taxon>
        <taxon>Agaricomycotina</taxon>
        <taxon>Agaricomycetes</taxon>
        <taxon>Agaricomycetidae</taxon>
        <taxon>Agaricales</taxon>
        <taxon>Marasmiineae</taxon>
        <taxon>Mycenaceae</taxon>
        <taxon>Mycena</taxon>
    </lineage>
</organism>
<dbReference type="PANTHER" id="PTHR11711">
    <property type="entry name" value="ADP RIBOSYLATION FACTOR-RELATED"/>
    <property type="match status" value="1"/>
</dbReference>